<evidence type="ECO:0000256" key="8">
    <source>
        <dbReference type="ARBA" id="ARBA00023157"/>
    </source>
</evidence>
<dbReference type="PANTHER" id="PTHR11675:SF43">
    <property type="entry name" value="POLYPEPTIDE N-ACETYLGALACTOSAMINYLTRANSFERASE 1"/>
    <property type="match status" value="1"/>
</dbReference>
<dbReference type="PROSITE" id="PS50262">
    <property type="entry name" value="G_PROTEIN_RECEP_F1_2"/>
    <property type="match status" value="1"/>
</dbReference>
<evidence type="ECO:0000313" key="15">
    <source>
        <dbReference type="EMBL" id="KAI1723607.1"/>
    </source>
</evidence>
<organism evidence="15 16">
    <name type="scientific">Ditylenchus destructor</name>
    <dbReference type="NCBI Taxonomy" id="166010"/>
    <lineage>
        <taxon>Eukaryota</taxon>
        <taxon>Metazoa</taxon>
        <taxon>Ecdysozoa</taxon>
        <taxon>Nematoda</taxon>
        <taxon>Chromadorea</taxon>
        <taxon>Rhabditida</taxon>
        <taxon>Tylenchina</taxon>
        <taxon>Tylenchomorpha</taxon>
        <taxon>Sphaerularioidea</taxon>
        <taxon>Anguinidae</taxon>
        <taxon>Anguininae</taxon>
        <taxon>Ditylenchus</taxon>
    </lineage>
</organism>
<keyword evidence="15" id="KW-0808">Transferase</keyword>
<feature type="transmembrane region" description="Helical" evidence="13">
    <location>
        <begin position="82"/>
        <end position="101"/>
    </location>
</feature>
<dbReference type="Pfam" id="PF00001">
    <property type="entry name" value="7tm_1"/>
    <property type="match status" value="1"/>
</dbReference>
<dbReference type="Gene3D" id="3.90.550.10">
    <property type="entry name" value="Spore Coat Polysaccharide Biosynthesis Protein SpsA, Chain A"/>
    <property type="match status" value="1"/>
</dbReference>
<dbReference type="PROSITE" id="PS50231">
    <property type="entry name" value="RICIN_B_LECTIN"/>
    <property type="match status" value="1"/>
</dbReference>
<evidence type="ECO:0000313" key="16">
    <source>
        <dbReference type="Proteomes" id="UP001201812"/>
    </source>
</evidence>
<dbReference type="GO" id="GO:0004930">
    <property type="term" value="F:G protein-coupled receptor activity"/>
    <property type="evidence" value="ECO:0007669"/>
    <property type="project" value="UniProtKB-KW"/>
</dbReference>
<dbReference type="AlphaFoldDB" id="A0AAD4R8A5"/>
<evidence type="ECO:0000256" key="5">
    <source>
        <dbReference type="ARBA" id="ARBA00022968"/>
    </source>
</evidence>
<evidence type="ECO:0000256" key="13">
    <source>
        <dbReference type="SAM" id="Phobius"/>
    </source>
</evidence>
<dbReference type="CDD" id="cd00637">
    <property type="entry name" value="7tm_classA_rhodopsin-like"/>
    <property type="match status" value="1"/>
</dbReference>
<keyword evidence="5" id="KW-0735">Signal-anchor</keyword>
<feature type="transmembrane region" description="Helical" evidence="13">
    <location>
        <begin position="227"/>
        <end position="248"/>
    </location>
</feature>
<dbReference type="InterPro" id="IPR029044">
    <property type="entry name" value="Nucleotide-diphossugar_trans"/>
</dbReference>
<feature type="transmembrane region" description="Helical" evidence="13">
    <location>
        <begin position="36"/>
        <end position="61"/>
    </location>
</feature>
<dbReference type="InterPro" id="IPR000276">
    <property type="entry name" value="GPCR_Rhodpsn"/>
</dbReference>
<dbReference type="InterPro" id="IPR045885">
    <property type="entry name" value="GalNAc-T"/>
</dbReference>
<gene>
    <name evidence="15" type="ORF">DdX_03770</name>
</gene>
<keyword evidence="16" id="KW-1185">Reference proteome</keyword>
<dbReference type="GO" id="GO:0016020">
    <property type="term" value="C:membrane"/>
    <property type="evidence" value="ECO:0007669"/>
    <property type="project" value="UniProtKB-SubCell"/>
</dbReference>
<accession>A0AAD4R8A5</accession>
<proteinExistence type="inferred from homology"/>
<keyword evidence="11" id="KW-0297">G-protein coupled receptor</keyword>
<dbReference type="SUPFAM" id="SSF81321">
    <property type="entry name" value="Family A G protein-coupled receptor-like"/>
    <property type="match status" value="1"/>
</dbReference>
<dbReference type="CDD" id="cd02510">
    <property type="entry name" value="pp-GalNAc-T"/>
    <property type="match status" value="1"/>
</dbReference>
<evidence type="ECO:0000256" key="6">
    <source>
        <dbReference type="ARBA" id="ARBA00022989"/>
    </source>
</evidence>
<dbReference type="PROSITE" id="PS00237">
    <property type="entry name" value="G_PROTEIN_RECEP_F1_1"/>
    <property type="match status" value="1"/>
</dbReference>
<feature type="compositionally biased region" description="Low complexity" evidence="12">
    <location>
        <begin position="418"/>
        <end position="429"/>
    </location>
</feature>
<feature type="transmembrane region" description="Helical" evidence="13">
    <location>
        <begin position="284"/>
        <end position="301"/>
    </location>
</feature>
<dbReference type="GO" id="GO:0005794">
    <property type="term" value="C:Golgi apparatus"/>
    <property type="evidence" value="ECO:0007669"/>
    <property type="project" value="TreeGrafter"/>
</dbReference>
<feature type="region of interest" description="Disordered" evidence="12">
    <location>
        <begin position="412"/>
        <end position="432"/>
    </location>
</feature>
<dbReference type="GO" id="GO:0004653">
    <property type="term" value="F:polypeptide N-acetylgalactosaminyltransferase activity"/>
    <property type="evidence" value="ECO:0007669"/>
    <property type="project" value="TreeGrafter"/>
</dbReference>
<protein>
    <submittedName>
        <fullName evidence="15">Glycosyl transferase family 2 domain-containing protein</fullName>
    </submittedName>
</protein>
<comment type="similarity">
    <text evidence="11">Belongs to the G-protein coupled receptor 1 family.</text>
</comment>
<evidence type="ECO:0000259" key="14">
    <source>
        <dbReference type="PROSITE" id="PS50262"/>
    </source>
</evidence>
<dbReference type="PRINTS" id="PR00237">
    <property type="entry name" value="GPCRRHODOPSN"/>
</dbReference>
<keyword evidence="11" id="KW-0807">Transducer</keyword>
<keyword evidence="9" id="KW-0325">Glycoprotein</keyword>
<sequence length="1124" mass="128611">MENNTTDIDDLLFYENQFALEDEEQTRRKIKFLFCIFYGILFILGTLGNGFVIVMICNVITVLSKNRMKAIRKISVSSTKHVFIYVLALSIVDFFVILHLPMLICDMIEGQWIFGELMCKLYWFGESVNKLLSSFLMTVLSWDRYLAVCSPIKCFRMRSNSVALTVVLTISALATLLLYPVLKESAVVKVSRTVAGSGLVTIDCNIFYNELGLTIHKCIFDTPSSFFMLYIFIVGYIVPALLIIFFYVKVILRLRSNALSVRKNSDSQTSQISNARFYKVTKRIVAVILFYFFCWTPYWLLNIMSQFGIVVISWSTLTLSSVFFSAHLLVCFNSAANPVLYALINRELRQQHVQALQKRRQSLHAATHNAIEFMEKHSHSQTLVGHGANNENLVTRKRAKSFLIVPSSSSFTDSRVQLSPSSPTSLTSSDNKRRLFSIGGSDAHAFRLFADFPNFRSKSKDELRSPSSFSHPLSPSDITKPPDASNHLELIQRNDSLTPNSACTSSSYMHSTNFPRFRSMLNLFQFNHKADMGDPGAKDSIGSGSNSGRKFGVRFKIQKKHSDVSQSSILLDKLSKIESRDKNNGNMPEEVFPQKRTQLSSYNTTEVKLMPWEPRNFHQIPNFAERPQSGPGELGQGVDLTPEEQTKADESMKKWFMNVVASDKISLDRSLPDHRSRECQELKYDTDLPQTSVVIIFTDEAWSPLLRTVHSVINRTPPHLLKEIVLVDDFSQREELKRHLETYLGRFGSKVRLFRSSVRLGLIRAKIVGAKHATGEVVVFLDSHCEATEGWIQPLLQRIKEKRSAVVCPVIDLISDKTMEYMGGDLGGIGTFWWSLHYKMDPIPERERQRRKNPKTDYLLSPTMAGGLFAANREYFFEIGAYDDGMDIWGNLLYNLLRKLLLKAFIEFTISNFRWGGNLDVHGTNSKRLAEVWMDDYKRLFYVHRMGLKESNDFVGDLSERKALRQRLNCHDFKWYLGNVIPEKFIPDENVKAYGLVGLLIYYNMHNGQYLGSKFPRIPMSRYASEIREQGHCIFGWSNDNQLRRETTCVDVDYKPLVDGRKKAILRDCNMKISAFEHVVDGPLKHIESGLCLDIKGISSGDDIFFTPCQNSTYQKWIFYGKYY</sequence>
<evidence type="ECO:0000256" key="7">
    <source>
        <dbReference type="ARBA" id="ARBA00023136"/>
    </source>
</evidence>
<evidence type="ECO:0000256" key="10">
    <source>
        <dbReference type="ARBA" id="ARBA00037847"/>
    </source>
</evidence>
<dbReference type="InterPro" id="IPR001173">
    <property type="entry name" value="Glyco_trans_2-like"/>
</dbReference>
<feature type="transmembrane region" description="Helical" evidence="13">
    <location>
        <begin position="121"/>
        <end position="142"/>
    </location>
</feature>
<dbReference type="Gene3D" id="2.80.10.50">
    <property type="match status" value="1"/>
</dbReference>
<dbReference type="GO" id="GO:0006493">
    <property type="term" value="P:protein O-linked glycosylation"/>
    <property type="evidence" value="ECO:0007669"/>
    <property type="project" value="TreeGrafter"/>
</dbReference>
<evidence type="ECO:0000256" key="9">
    <source>
        <dbReference type="ARBA" id="ARBA00023180"/>
    </source>
</evidence>
<dbReference type="Pfam" id="PF00535">
    <property type="entry name" value="Glycos_transf_2"/>
    <property type="match status" value="1"/>
</dbReference>
<dbReference type="Gene3D" id="1.20.1070.10">
    <property type="entry name" value="Rhodopsin 7-helix transmembrane proteins"/>
    <property type="match status" value="1"/>
</dbReference>
<evidence type="ECO:0000256" key="2">
    <source>
        <dbReference type="ARBA" id="ARBA00004922"/>
    </source>
</evidence>
<feature type="compositionally biased region" description="Low complexity" evidence="12">
    <location>
        <begin position="465"/>
        <end position="476"/>
    </location>
</feature>
<evidence type="ECO:0000256" key="11">
    <source>
        <dbReference type="RuleBase" id="RU000688"/>
    </source>
</evidence>
<comment type="similarity">
    <text evidence="3">Belongs to the glycosyltransferase 2 family. GalNAc-T subfamily.</text>
</comment>
<evidence type="ECO:0000256" key="1">
    <source>
        <dbReference type="ARBA" id="ARBA00004606"/>
    </source>
</evidence>
<keyword evidence="8" id="KW-1015">Disulfide bond</keyword>
<dbReference type="InterPro" id="IPR017452">
    <property type="entry name" value="GPCR_Rhodpsn_7TM"/>
</dbReference>
<dbReference type="EMBL" id="JAKKPZ010000003">
    <property type="protein sequence ID" value="KAI1723607.1"/>
    <property type="molecule type" value="Genomic_DNA"/>
</dbReference>
<evidence type="ECO:0000256" key="4">
    <source>
        <dbReference type="ARBA" id="ARBA00022692"/>
    </source>
</evidence>
<feature type="domain" description="G-protein coupled receptors family 1 profile" evidence="14">
    <location>
        <begin position="48"/>
        <end position="341"/>
    </location>
</feature>
<comment type="caution">
    <text evidence="15">The sequence shown here is derived from an EMBL/GenBank/DDBJ whole genome shotgun (WGS) entry which is preliminary data.</text>
</comment>
<feature type="region of interest" description="Disordered" evidence="12">
    <location>
        <begin position="460"/>
        <end position="484"/>
    </location>
</feature>
<dbReference type="Proteomes" id="UP001201812">
    <property type="component" value="Unassembled WGS sequence"/>
</dbReference>
<comment type="pathway">
    <text evidence="2">Protein modification; protein glycosylation.</text>
</comment>
<dbReference type="InterPro" id="IPR035992">
    <property type="entry name" value="Ricin_B-like_lectins"/>
</dbReference>
<keyword evidence="4 11" id="KW-0812">Transmembrane</keyword>
<comment type="subcellular location">
    <subcellularLocation>
        <location evidence="10">Endomembrane system</location>
        <topology evidence="10">Single-pass membrane protein</topology>
    </subcellularLocation>
    <subcellularLocation>
        <location evidence="1">Membrane</location>
        <topology evidence="1">Single-pass type II membrane protein</topology>
    </subcellularLocation>
</comment>
<dbReference type="SUPFAM" id="SSF53448">
    <property type="entry name" value="Nucleotide-diphospho-sugar transferases"/>
    <property type="match status" value="1"/>
</dbReference>
<evidence type="ECO:0000256" key="12">
    <source>
        <dbReference type="SAM" id="MobiDB-lite"/>
    </source>
</evidence>
<name>A0AAD4R8A5_9BILA</name>
<reference evidence="15" key="1">
    <citation type="submission" date="2022-01" db="EMBL/GenBank/DDBJ databases">
        <title>Genome Sequence Resource for Two Populations of Ditylenchus destructor, the Migratory Endoparasitic Phytonematode.</title>
        <authorList>
            <person name="Zhang H."/>
            <person name="Lin R."/>
            <person name="Xie B."/>
        </authorList>
    </citation>
    <scope>NUCLEOTIDE SEQUENCE</scope>
    <source>
        <strain evidence="15">BazhouSP</strain>
    </source>
</reference>
<feature type="transmembrane region" description="Helical" evidence="13">
    <location>
        <begin position="162"/>
        <end position="182"/>
    </location>
</feature>
<dbReference type="SUPFAM" id="SSF50370">
    <property type="entry name" value="Ricin B-like lectins"/>
    <property type="match status" value="1"/>
</dbReference>
<evidence type="ECO:0000256" key="3">
    <source>
        <dbReference type="ARBA" id="ARBA00005680"/>
    </source>
</evidence>
<dbReference type="PANTHER" id="PTHR11675">
    <property type="entry name" value="N-ACETYLGALACTOSAMINYLTRANSFERASE"/>
    <property type="match status" value="1"/>
</dbReference>
<keyword evidence="7 13" id="KW-0472">Membrane</keyword>
<keyword evidence="6 13" id="KW-1133">Transmembrane helix</keyword>
<keyword evidence="11" id="KW-0675">Receptor</keyword>